<proteinExistence type="predicted"/>
<accession>A0AAE0G5I1</accession>
<keyword evidence="3" id="KW-1185">Reference proteome</keyword>
<comment type="caution">
    <text evidence="2">The sequence shown here is derived from an EMBL/GenBank/DDBJ whole genome shotgun (WGS) entry which is preliminary data.</text>
</comment>
<feature type="region of interest" description="Disordered" evidence="1">
    <location>
        <begin position="70"/>
        <end position="93"/>
    </location>
</feature>
<dbReference type="EMBL" id="LGRX02009515">
    <property type="protein sequence ID" value="KAK3271635.1"/>
    <property type="molecule type" value="Genomic_DNA"/>
</dbReference>
<reference evidence="2 3" key="1">
    <citation type="journal article" date="2015" name="Genome Biol. Evol.">
        <title>Comparative Genomics of a Bacterivorous Green Alga Reveals Evolutionary Causalities and Consequences of Phago-Mixotrophic Mode of Nutrition.</title>
        <authorList>
            <person name="Burns J.A."/>
            <person name="Paasch A."/>
            <person name="Narechania A."/>
            <person name="Kim E."/>
        </authorList>
    </citation>
    <scope>NUCLEOTIDE SEQUENCE [LARGE SCALE GENOMIC DNA]</scope>
    <source>
        <strain evidence="2 3">PLY_AMNH</strain>
    </source>
</reference>
<sequence length="93" mass="10300">MCPCPQWRAGRVRLSGDSVNLECWTVKSKWVYSPWGLAMIMAHEVEGGRTGIGADNDGESDVERLDMSEEQHPLILPAGTAGQRGWDAELEEE</sequence>
<dbReference type="AlphaFoldDB" id="A0AAE0G5I1"/>
<name>A0AAE0G5I1_9CHLO</name>
<evidence type="ECO:0000313" key="3">
    <source>
        <dbReference type="Proteomes" id="UP001190700"/>
    </source>
</evidence>
<gene>
    <name evidence="2" type="ORF">CYMTET_20032</name>
</gene>
<dbReference type="Proteomes" id="UP001190700">
    <property type="component" value="Unassembled WGS sequence"/>
</dbReference>
<evidence type="ECO:0000256" key="1">
    <source>
        <dbReference type="SAM" id="MobiDB-lite"/>
    </source>
</evidence>
<organism evidence="2 3">
    <name type="scientific">Cymbomonas tetramitiformis</name>
    <dbReference type="NCBI Taxonomy" id="36881"/>
    <lineage>
        <taxon>Eukaryota</taxon>
        <taxon>Viridiplantae</taxon>
        <taxon>Chlorophyta</taxon>
        <taxon>Pyramimonadophyceae</taxon>
        <taxon>Pyramimonadales</taxon>
        <taxon>Pyramimonadaceae</taxon>
        <taxon>Cymbomonas</taxon>
    </lineage>
</organism>
<protein>
    <submittedName>
        <fullName evidence="2">Uncharacterized protein</fullName>
    </submittedName>
</protein>
<evidence type="ECO:0000313" key="2">
    <source>
        <dbReference type="EMBL" id="KAK3271635.1"/>
    </source>
</evidence>